<gene>
    <name evidence="2" type="ORF">RJ639_031060</name>
</gene>
<dbReference type="AlphaFoldDB" id="A0AA88WZJ1"/>
<evidence type="ECO:0000313" key="2">
    <source>
        <dbReference type="EMBL" id="KAK3037173.1"/>
    </source>
</evidence>
<dbReference type="Pfam" id="PF00314">
    <property type="entry name" value="Thaumatin"/>
    <property type="match status" value="1"/>
</dbReference>
<keyword evidence="1" id="KW-0812">Transmembrane</keyword>
<dbReference type="SUPFAM" id="SSF49870">
    <property type="entry name" value="Osmotin, thaumatin-like protein"/>
    <property type="match status" value="1"/>
</dbReference>
<evidence type="ECO:0000256" key="1">
    <source>
        <dbReference type="SAM" id="Phobius"/>
    </source>
</evidence>
<dbReference type="SMART" id="SM00205">
    <property type="entry name" value="THN"/>
    <property type="match status" value="1"/>
</dbReference>
<dbReference type="InterPro" id="IPR037176">
    <property type="entry name" value="Osmotin/thaumatin-like_sf"/>
</dbReference>
<evidence type="ECO:0000313" key="3">
    <source>
        <dbReference type="Proteomes" id="UP001188597"/>
    </source>
</evidence>
<reference evidence="2" key="1">
    <citation type="submission" date="2022-12" db="EMBL/GenBank/DDBJ databases">
        <title>Draft genome assemblies for two species of Escallonia (Escalloniales).</title>
        <authorList>
            <person name="Chanderbali A."/>
            <person name="Dervinis C."/>
            <person name="Anghel I."/>
            <person name="Soltis D."/>
            <person name="Soltis P."/>
            <person name="Zapata F."/>
        </authorList>
    </citation>
    <scope>NUCLEOTIDE SEQUENCE</scope>
    <source>
        <strain evidence="2">UCBG64.0493</strain>
        <tissue evidence="2">Leaf</tissue>
    </source>
</reference>
<organism evidence="2 3">
    <name type="scientific">Escallonia herrerae</name>
    <dbReference type="NCBI Taxonomy" id="1293975"/>
    <lineage>
        <taxon>Eukaryota</taxon>
        <taxon>Viridiplantae</taxon>
        <taxon>Streptophyta</taxon>
        <taxon>Embryophyta</taxon>
        <taxon>Tracheophyta</taxon>
        <taxon>Spermatophyta</taxon>
        <taxon>Magnoliopsida</taxon>
        <taxon>eudicotyledons</taxon>
        <taxon>Gunneridae</taxon>
        <taxon>Pentapetalae</taxon>
        <taxon>asterids</taxon>
        <taxon>campanulids</taxon>
        <taxon>Escalloniales</taxon>
        <taxon>Escalloniaceae</taxon>
        <taxon>Escallonia</taxon>
    </lineage>
</organism>
<name>A0AA88WZJ1_9ASTE</name>
<dbReference type="InterPro" id="IPR001938">
    <property type="entry name" value="Thaumatin"/>
</dbReference>
<dbReference type="PANTHER" id="PTHR31048">
    <property type="entry name" value="OS03G0233200 PROTEIN"/>
    <property type="match status" value="1"/>
</dbReference>
<protein>
    <submittedName>
        <fullName evidence="2">Uncharacterized protein</fullName>
    </submittedName>
</protein>
<dbReference type="Gene3D" id="2.60.110.10">
    <property type="entry name" value="Thaumatin"/>
    <property type="match status" value="1"/>
</dbReference>
<dbReference type="PROSITE" id="PS51367">
    <property type="entry name" value="THAUMATIN_2"/>
    <property type="match status" value="1"/>
</dbReference>
<feature type="transmembrane region" description="Helical" evidence="1">
    <location>
        <begin position="36"/>
        <end position="56"/>
    </location>
</feature>
<sequence>MAAFPPSVAKDSLAIQINPKSMPHRTDLPYNTMVEILSLALLVVNAIQLFSAAGVYSKTLNLTKECSFTVWPGLVSGHGTPPLSTATVTLEPGESASISIPAASWSGQLWARTLCSYDSTGVITCLTGDCRKGIRRMRLRTHRAARNRS</sequence>
<comment type="caution">
    <text evidence="2">The sequence shown here is derived from an EMBL/GenBank/DDBJ whole genome shotgun (WGS) entry which is preliminary data.</text>
</comment>
<keyword evidence="1" id="KW-1133">Transmembrane helix</keyword>
<keyword evidence="1" id="KW-0472">Membrane</keyword>
<dbReference type="EMBL" id="JAVXUP010000128">
    <property type="protein sequence ID" value="KAK3037173.1"/>
    <property type="molecule type" value="Genomic_DNA"/>
</dbReference>
<dbReference type="Proteomes" id="UP001188597">
    <property type="component" value="Unassembled WGS sequence"/>
</dbReference>
<proteinExistence type="predicted"/>
<keyword evidence="3" id="KW-1185">Reference proteome</keyword>
<accession>A0AA88WZJ1</accession>